<sequence>MADIVQLKENGVVKYMKTHADAIDGVEGKLVKAVGNETVLGTKNFQDGIQIGGKSVSVNAKPTYEVVKDYWDGTGAYLTESQSVTISNSSNVDEIVLIFSRYNDNGGGIVHSIPVTPNITKLKYELPAVAWVGSASKDPTIAYKKISISKTGTSLVITGDTANTLNEANKKIVFREIGVMRRK</sequence>
<reference evidence="1 3" key="1">
    <citation type="submission" date="2020-08" db="EMBL/GenBank/DDBJ databases">
        <title>Enterococcus faecalis SF28073 genome assembly.</title>
        <authorList>
            <person name="Duerkop B.A."/>
            <person name="Johnson C.N."/>
        </authorList>
    </citation>
    <scope>NUCLEOTIDE SEQUENCE [LARGE SCALE GENOMIC DNA]</scope>
    <source>
        <strain evidence="1 3">SF28073</strain>
    </source>
</reference>
<dbReference type="AlphaFoldDB" id="A0A7H0FKV6"/>
<evidence type="ECO:0000313" key="3">
    <source>
        <dbReference type="Proteomes" id="UP000516122"/>
    </source>
</evidence>
<protein>
    <submittedName>
        <fullName evidence="1">Uncharacterized protein</fullName>
    </submittedName>
</protein>
<accession>A0A7H0FKV6</accession>
<dbReference type="EMBL" id="CP060804">
    <property type="protein sequence ID" value="QNP37408.1"/>
    <property type="molecule type" value="Genomic_DNA"/>
</dbReference>
<dbReference type="RefSeq" id="WP_002405466.1">
    <property type="nucleotide sequence ID" value="NZ_CP060804.1"/>
</dbReference>
<gene>
    <name evidence="1" type="ORF">H9Q64_09295</name>
    <name evidence="2" type="ORF">H9Q64_13210</name>
</gene>
<evidence type="ECO:0000313" key="2">
    <source>
        <dbReference type="EMBL" id="QNP37408.1"/>
    </source>
</evidence>
<dbReference type="Proteomes" id="UP000516122">
    <property type="component" value="Chromosome"/>
</dbReference>
<organism evidence="1 3">
    <name type="scientific">Enterococcus faecalis</name>
    <name type="common">Streptococcus faecalis</name>
    <dbReference type="NCBI Taxonomy" id="1351"/>
    <lineage>
        <taxon>Bacteria</taxon>
        <taxon>Bacillati</taxon>
        <taxon>Bacillota</taxon>
        <taxon>Bacilli</taxon>
        <taxon>Lactobacillales</taxon>
        <taxon>Enterococcaceae</taxon>
        <taxon>Enterococcus</taxon>
    </lineage>
</organism>
<evidence type="ECO:0000313" key="1">
    <source>
        <dbReference type="EMBL" id="QNP36672.1"/>
    </source>
</evidence>
<dbReference type="EMBL" id="CP060804">
    <property type="protein sequence ID" value="QNP36672.1"/>
    <property type="molecule type" value="Genomic_DNA"/>
</dbReference>
<proteinExistence type="predicted"/>
<name>A0A7H0FKV6_ENTFL</name>